<evidence type="ECO:0000313" key="2">
    <source>
        <dbReference type="EMBL" id="VEL15681.1"/>
    </source>
</evidence>
<dbReference type="AlphaFoldDB" id="A0A3S5CKF3"/>
<comment type="caution">
    <text evidence="2">The sequence shown here is derived from an EMBL/GenBank/DDBJ whole genome shotgun (WGS) entry which is preliminary data.</text>
</comment>
<dbReference type="Proteomes" id="UP000784294">
    <property type="component" value="Unassembled WGS sequence"/>
</dbReference>
<reference evidence="2" key="1">
    <citation type="submission" date="2018-11" db="EMBL/GenBank/DDBJ databases">
        <authorList>
            <consortium name="Pathogen Informatics"/>
        </authorList>
    </citation>
    <scope>NUCLEOTIDE SEQUENCE</scope>
</reference>
<feature type="region of interest" description="Disordered" evidence="1">
    <location>
        <begin position="83"/>
        <end position="119"/>
    </location>
</feature>
<evidence type="ECO:0000313" key="3">
    <source>
        <dbReference type="Proteomes" id="UP000784294"/>
    </source>
</evidence>
<gene>
    <name evidence="2" type="ORF">PXEA_LOCUS9121</name>
</gene>
<sequence>MGRDRKMSDSVTVFGRALVEGLTSLVSVEFVAWWGELKDSLISAKYYDRGLRRSSSSVTSEERRRVCIQASLRSLQQLISANASMGGGHSSKGIAGRRRSANEAVMSALGGTSSRRSGL</sequence>
<proteinExistence type="predicted"/>
<dbReference type="EMBL" id="CAAALY010025457">
    <property type="protein sequence ID" value="VEL15681.1"/>
    <property type="molecule type" value="Genomic_DNA"/>
</dbReference>
<name>A0A3S5CKF3_9PLAT</name>
<feature type="compositionally biased region" description="Polar residues" evidence="1">
    <location>
        <begin position="110"/>
        <end position="119"/>
    </location>
</feature>
<organism evidence="2 3">
    <name type="scientific">Protopolystoma xenopodis</name>
    <dbReference type="NCBI Taxonomy" id="117903"/>
    <lineage>
        <taxon>Eukaryota</taxon>
        <taxon>Metazoa</taxon>
        <taxon>Spiralia</taxon>
        <taxon>Lophotrochozoa</taxon>
        <taxon>Platyhelminthes</taxon>
        <taxon>Monogenea</taxon>
        <taxon>Polyopisthocotylea</taxon>
        <taxon>Polystomatidea</taxon>
        <taxon>Polystomatidae</taxon>
        <taxon>Protopolystoma</taxon>
    </lineage>
</organism>
<accession>A0A3S5CKF3</accession>
<keyword evidence="3" id="KW-1185">Reference proteome</keyword>
<protein>
    <submittedName>
        <fullName evidence="2">Uncharacterized protein</fullName>
    </submittedName>
</protein>
<evidence type="ECO:0000256" key="1">
    <source>
        <dbReference type="SAM" id="MobiDB-lite"/>
    </source>
</evidence>